<comment type="caution">
    <text evidence="1">The sequence shown here is derived from an EMBL/GenBank/DDBJ whole genome shotgun (WGS) entry which is preliminary data.</text>
</comment>
<sequence>MKKRNKKKINKLFQNRQTQQKLIGNFYDICQDFLPRNAENNFQNLNADQSFALAVISKANANHVVTRQAILNLLCHIGENISPLINEFIINKNSLSFTESLSFLQNLNFSNHIHPYLVIIKGFIESASSIAAIESYFNCFMGKSTKYDNSIPRLNVKNLHPEIINNFYEITHRILSIKKPNKLKEFTFFIYKIVKDNASQSILFFMNYFTQDKSNQISFAHLFLTAKNYSITDYSQSLAYNTCFAAIDLERFEEANYWLKKINNSEKYTEIENYLLNKKQEIEEISQHPLNPVNSSPLSLENISTIDLIFLCIYLDSCGDNWGLKSLHTHGQYTFPYYKTTLEILKSLAIKKLIKIPISSFTNYSLRDLNQIDKIIEYENFHLNIQDVPDSKILALKILLDEISNRIDKAESCYEIWKKIVLDYFFSALEYHLNNLRNSWAKDFELNEKIISDLSLLNLSAKILSYIAKNSTTFAAGLHAKGNTFGNQYTCNLLFKSINYHLEWIKDGNFIDKSRSRGKQPIFSSENILKIIANISLEDIYNTNPNIDLIYTNISKNE</sequence>
<dbReference type="AlphaFoldDB" id="A0A074W0F0"/>
<name>A0A074W0F0_9NEIS</name>
<evidence type="ECO:0000313" key="1">
    <source>
        <dbReference type="EMBL" id="KEQ00909.1"/>
    </source>
</evidence>
<dbReference type="Proteomes" id="UP000027644">
    <property type="component" value="Unassembled WGS sequence"/>
</dbReference>
<protein>
    <submittedName>
        <fullName evidence="1">Uncharacterized protein</fullName>
    </submittedName>
</protein>
<evidence type="ECO:0000313" key="2">
    <source>
        <dbReference type="Proteomes" id="UP000027644"/>
    </source>
</evidence>
<organism evidence="1 2">
    <name type="scientific">Snodgrassella alvi SCGC AB-598-J21</name>
    <dbReference type="NCBI Taxonomy" id="1385367"/>
    <lineage>
        <taxon>Bacteria</taxon>
        <taxon>Pseudomonadati</taxon>
        <taxon>Pseudomonadota</taxon>
        <taxon>Betaproteobacteria</taxon>
        <taxon>Neisseriales</taxon>
        <taxon>Neisseriaceae</taxon>
        <taxon>Snodgrassella</taxon>
    </lineage>
</organism>
<accession>A0A074W0F0</accession>
<reference evidence="1 2" key="1">
    <citation type="journal article" date="2014" name="PLoS Genet.">
        <title>Hidden diversity in honey bee gut symbionts detected by single-cell genomics.</title>
        <authorList>
            <person name="Engel P."/>
            <person name="Stepanauskas R."/>
            <person name="Moran N."/>
        </authorList>
    </citation>
    <scope>NUCLEOTIDE SEQUENCE [LARGE SCALE GENOMIC DNA]</scope>
    <source>
        <strain evidence="1 2">SCGC AB-598-J21</strain>
    </source>
</reference>
<dbReference type="EMBL" id="AVQL01000442">
    <property type="protein sequence ID" value="KEQ00909.1"/>
    <property type="molecule type" value="Genomic_DNA"/>
</dbReference>
<gene>
    <name evidence="1" type="ORF">SASC598J21_013460</name>
</gene>
<proteinExistence type="predicted"/>